<evidence type="ECO:0000313" key="9">
    <source>
        <dbReference type="Proteomes" id="UP000214975"/>
    </source>
</evidence>
<reference evidence="7 9" key="1">
    <citation type="submission" date="2016-08" db="EMBL/GenBank/DDBJ databases">
        <title>A novel genetic cassette of butanologenic Thermoanaerobacterium thermosaccharolyticum that directly convert cellulose to butanol.</title>
        <authorList>
            <person name="Li T."/>
            <person name="He J."/>
        </authorList>
    </citation>
    <scope>NUCLEOTIDE SEQUENCE [LARGE SCALE GENOMIC DNA]</scope>
    <source>
        <strain evidence="7 9">TG57</strain>
    </source>
</reference>
<accession>A0A231VE58</accession>
<dbReference type="AlphaFoldDB" id="A0A231VE58"/>
<dbReference type="RefSeq" id="WP_013298050.1">
    <property type="nucleotide sequence ID" value="NZ_CP016893.1"/>
</dbReference>
<evidence type="ECO:0000313" key="8">
    <source>
        <dbReference type="EMBL" id="OXT06418.1"/>
    </source>
</evidence>
<name>A0A231VE58_THETR</name>
<dbReference type="OMA" id="GLDQKFA"/>
<keyword evidence="4 6" id="KW-1133">Transmembrane helix</keyword>
<dbReference type="PANTHER" id="PTHR43701:SF2">
    <property type="entry name" value="MEMBRANE TRANSPORTER PROTEIN YJNA-RELATED"/>
    <property type="match status" value="1"/>
</dbReference>
<reference evidence="8 10" key="2">
    <citation type="submission" date="2017-06" db="EMBL/GenBank/DDBJ databases">
        <title>Isolation and characterization of a thermophilic and butanogenic Thermoanaerobacterium thermosaccharolyticum M5 capable of efficient degradation of hemicellulose.</title>
        <authorList>
            <person name="Xin F."/>
            <person name="Jiang Y."/>
        </authorList>
    </citation>
    <scope>NUCLEOTIDE SEQUENCE [LARGE SCALE GENOMIC DNA]</scope>
    <source>
        <strain evidence="8 10">M5</strain>
    </source>
</reference>
<keyword evidence="5 6" id="KW-0472">Membrane</keyword>
<dbReference type="Pfam" id="PF01925">
    <property type="entry name" value="TauE"/>
    <property type="match status" value="1"/>
</dbReference>
<dbReference type="InterPro" id="IPR002781">
    <property type="entry name" value="TM_pro_TauE-like"/>
</dbReference>
<keyword evidence="3 6" id="KW-0812">Transmembrane</keyword>
<dbReference type="GO" id="GO:0005886">
    <property type="term" value="C:plasma membrane"/>
    <property type="evidence" value="ECO:0007669"/>
    <property type="project" value="UniProtKB-SubCell"/>
</dbReference>
<evidence type="ECO:0000256" key="1">
    <source>
        <dbReference type="ARBA" id="ARBA00004141"/>
    </source>
</evidence>
<evidence type="ECO:0000256" key="3">
    <source>
        <dbReference type="ARBA" id="ARBA00022692"/>
    </source>
</evidence>
<dbReference type="EMBL" id="NKHD01000030">
    <property type="protein sequence ID" value="OXT06418.1"/>
    <property type="molecule type" value="Genomic_DNA"/>
</dbReference>
<evidence type="ECO:0000256" key="6">
    <source>
        <dbReference type="RuleBase" id="RU363041"/>
    </source>
</evidence>
<dbReference type="EMBL" id="CP016893">
    <property type="protein sequence ID" value="AST58872.1"/>
    <property type="molecule type" value="Genomic_DNA"/>
</dbReference>
<gene>
    <name evidence="8" type="ORF">CE561_10695</name>
    <name evidence="7" type="ORF">Thert_03099</name>
</gene>
<dbReference type="Proteomes" id="UP000215301">
    <property type="component" value="Unassembled WGS sequence"/>
</dbReference>
<evidence type="ECO:0000313" key="10">
    <source>
        <dbReference type="Proteomes" id="UP000215301"/>
    </source>
</evidence>
<feature type="transmembrane region" description="Helical" evidence="6">
    <location>
        <begin position="38"/>
        <end position="57"/>
    </location>
</feature>
<evidence type="ECO:0000256" key="2">
    <source>
        <dbReference type="ARBA" id="ARBA00009142"/>
    </source>
</evidence>
<evidence type="ECO:0000256" key="4">
    <source>
        <dbReference type="ARBA" id="ARBA00022989"/>
    </source>
</evidence>
<comment type="subcellular location">
    <subcellularLocation>
        <location evidence="6">Cell membrane</location>
        <topology evidence="6">Multi-pass membrane protein</topology>
    </subcellularLocation>
    <subcellularLocation>
        <location evidence="1">Membrane</location>
        <topology evidence="1">Multi-pass membrane protein</topology>
    </subcellularLocation>
</comment>
<evidence type="ECO:0000256" key="5">
    <source>
        <dbReference type="ARBA" id="ARBA00023136"/>
    </source>
</evidence>
<comment type="similarity">
    <text evidence="2 6">Belongs to the 4-toluene sulfonate uptake permease (TSUP) (TC 2.A.102) family.</text>
</comment>
<sequence>MKLFIIGILAGIIGGMGIGGGTILIPGLTIFASVEQHLAQSINLLSFIPTASIALLYHLKQKNIMTNIIFYIIISGLIGSFIGSYISIYIDSYFLKKMFAIFLFLMGIYEIISKQKIGESKNEKIQNKKNKQKIQKK</sequence>
<dbReference type="GeneID" id="93864411"/>
<feature type="transmembrane region" description="Helical" evidence="6">
    <location>
        <begin position="7"/>
        <end position="32"/>
    </location>
</feature>
<organism evidence="8 10">
    <name type="scientific">Thermoanaerobacterium thermosaccharolyticum</name>
    <name type="common">Clostridium thermosaccharolyticum</name>
    <dbReference type="NCBI Taxonomy" id="1517"/>
    <lineage>
        <taxon>Bacteria</taxon>
        <taxon>Bacillati</taxon>
        <taxon>Bacillota</taxon>
        <taxon>Clostridia</taxon>
        <taxon>Thermoanaerobacterales</taxon>
        <taxon>Thermoanaerobacteraceae</taxon>
        <taxon>Thermoanaerobacterium</taxon>
    </lineage>
</organism>
<feature type="transmembrane region" description="Helical" evidence="6">
    <location>
        <begin position="69"/>
        <end position="88"/>
    </location>
</feature>
<dbReference type="Proteomes" id="UP000214975">
    <property type="component" value="Chromosome"/>
</dbReference>
<keyword evidence="6" id="KW-1003">Cell membrane</keyword>
<dbReference type="InterPro" id="IPR051598">
    <property type="entry name" value="TSUP/Inactive_protease-like"/>
</dbReference>
<protein>
    <recommendedName>
        <fullName evidence="6">Probable membrane transporter protein</fullName>
    </recommendedName>
</protein>
<feature type="transmembrane region" description="Helical" evidence="6">
    <location>
        <begin position="94"/>
        <end position="112"/>
    </location>
</feature>
<evidence type="ECO:0000313" key="7">
    <source>
        <dbReference type="EMBL" id="AST58872.1"/>
    </source>
</evidence>
<proteinExistence type="inferred from homology"/>
<dbReference type="PANTHER" id="PTHR43701">
    <property type="entry name" value="MEMBRANE TRANSPORTER PROTEIN MJ0441-RELATED"/>
    <property type="match status" value="1"/>
</dbReference>